<keyword evidence="4" id="KW-1185">Reference proteome</keyword>
<evidence type="ECO:0008006" key="5">
    <source>
        <dbReference type="Google" id="ProtNLM"/>
    </source>
</evidence>
<evidence type="ECO:0000313" key="3">
    <source>
        <dbReference type="Proteomes" id="UP000183788"/>
    </source>
</evidence>
<evidence type="ECO:0000313" key="2">
    <source>
        <dbReference type="EMBL" id="WQG93033.1"/>
    </source>
</evidence>
<dbReference type="EMBL" id="FPIZ01000007">
    <property type="protein sequence ID" value="SFW57989.1"/>
    <property type="molecule type" value="Genomic_DNA"/>
</dbReference>
<protein>
    <recommendedName>
        <fullName evidence="5">PIN domain-containing protein</fullName>
    </recommendedName>
</protein>
<dbReference type="Proteomes" id="UP000183788">
    <property type="component" value="Unassembled WGS sequence"/>
</dbReference>
<dbReference type="STRING" id="1004.SAMN05661012_02734"/>
<reference evidence="2 4" key="2">
    <citation type="submission" date="2023-11" db="EMBL/GenBank/DDBJ databases">
        <title>MicrobeMod: A computational toolkit for identifying prokaryotic methylation and restriction-modification with nanopore sequencing.</title>
        <authorList>
            <person name="Crits-Christoph A."/>
            <person name="Kang S.C."/>
            <person name="Lee H."/>
            <person name="Ostrov N."/>
        </authorList>
    </citation>
    <scope>NUCLEOTIDE SEQUENCE [LARGE SCALE GENOMIC DNA]</scope>
    <source>
        <strain evidence="2 4">ATCC 23090</strain>
    </source>
</reference>
<dbReference type="EMBL" id="CP140154">
    <property type="protein sequence ID" value="WQG93033.1"/>
    <property type="molecule type" value="Genomic_DNA"/>
</dbReference>
<evidence type="ECO:0000313" key="1">
    <source>
        <dbReference type="EMBL" id="SFW57989.1"/>
    </source>
</evidence>
<proteinExistence type="predicted"/>
<dbReference type="Proteomes" id="UP001326715">
    <property type="component" value="Chromosome"/>
</dbReference>
<organism evidence="1 3">
    <name type="scientific">Chitinophaga sancti</name>
    <dbReference type="NCBI Taxonomy" id="1004"/>
    <lineage>
        <taxon>Bacteria</taxon>
        <taxon>Pseudomonadati</taxon>
        <taxon>Bacteroidota</taxon>
        <taxon>Chitinophagia</taxon>
        <taxon>Chitinophagales</taxon>
        <taxon>Chitinophagaceae</taxon>
        <taxon>Chitinophaga</taxon>
    </lineage>
</organism>
<name>A0A1K1QE23_9BACT</name>
<gene>
    <name evidence="1" type="ORF">SAMN05661012_02734</name>
    <name evidence="2" type="ORF">SR876_16045</name>
</gene>
<dbReference type="RefSeq" id="WP_177318598.1">
    <property type="nucleotide sequence ID" value="NZ_CP139972.1"/>
</dbReference>
<sequence>MKTIYVDTSVFGRCFDTEFKAYSNKLLDEFKRGKMKMMIADLVMGEL</sequence>
<reference evidence="1 3" key="1">
    <citation type="submission" date="2016-11" db="EMBL/GenBank/DDBJ databases">
        <authorList>
            <person name="Jaros S."/>
            <person name="Januszkiewicz K."/>
            <person name="Wedrychowicz H."/>
        </authorList>
    </citation>
    <scope>NUCLEOTIDE SEQUENCE [LARGE SCALE GENOMIC DNA]</scope>
    <source>
        <strain evidence="1 3">DSM 784</strain>
    </source>
</reference>
<evidence type="ECO:0000313" key="4">
    <source>
        <dbReference type="Proteomes" id="UP001326715"/>
    </source>
</evidence>
<accession>A0A1K1QE23</accession>
<dbReference type="AlphaFoldDB" id="A0A1K1QE23"/>